<dbReference type="InterPro" id="IPR008920">
    <property type="entry name" value="TF_FadR/GntR_C"/>
</dbReference>
<dbReference type="InterPro" id="IPR011711">
    <property type="entry name" value="GntR_C"/>
</dbReference>
<dbReference type="SMART" id="SM00345">
    <property type="entry name" value="HTH_GNTR"/>
    <property type="match status" value="1"/>
</dbReference>
<accession>A0A1Y6CIU0</accession>
<evidence type="ECO:0000256" key="2">
    <source>
        <dbReference type="ARBA" id="ARBA00023125"/>
    </source>
</evidence>
<dbReference type="RefSeq" id="WP_085125457.1">
    <property type="nucleotide sequence ID" value="NZ_FWZX01000028.1"/>
</dbReference>
<dbReference type="Gene3D" id="1.20.120.530">
    <property type="entry name" value="GntR ligand-binding domain-like"/>
    <property type="match status" value="1"/>
</dbReference>
<evidence type="ECO:0000313" key="6">
    <source>
        <dbReference type="Proteomes" id="UP000192917"/>
    </source>
</evidence>
<dbReference type="GO" id="GO:0003677">
    <property type="term" value="F:DNA binding"/>
    <property type="evidence" value="ECO:0007669"/>
    <property type="project" value="UniProtKB-KW"/>
</dbReference>
<evidence type="ECO:0000259" key="4">
    <source>
        <dbReference type="PROSITE" id="PS50949"/>
    </source>
</evidence>
<dbReference type="GO" id="GO:0003700">
    <property type="term" value="F:DNA-binding transcription factor activity"/>
    <property type="evidence" value="ECO:0007669"/>
    <property type="project" value="InterPro"/>
</dbReference>
<dbReference type="Pfam" id="PF00392">
    <property type="entry name" value="GntR"/>
    <property type="match status" value="1"/>
</dbReference>
<evidence type="ECO:0000313" key="5">
    <source>
        <dbReference type="EMBL" id="SMF68714.1"/>
    </source>
</evidence>
<dbReference type="AlphaFoldDB" id="A0A1Y6CIU0"/>
<dbReference type="SUPFAM" id="SSF48008">
    <property type="entry name" value="GntR ligand-binding domain-like"/>
    <property type="match status" value="1"/>
</dbReference>
<evidence type="ECO:0000256" key="1">
    <source>
        <dbReference type="ARBA" id="ARBA00023015"/>
    </source>
</evidence>
<keyword evidence="2" id="KW-0238">DNA-binding</keyword>
<evidence type="ECO:0000256" key="3">
    <source>
        <dbReference type="ARBA" id="ARBA00023163"/>
    </source>
</evidence>
<dbReference type="InterPro" id="IPR036388">
    <property type="entry name" value="WH-like_DNA-bd_sf"/>
</dbReference>
<dbReference type="Gene3D" id="1.10.10.10">
    <property type="entry name" value="Winged helix-like DNA-binding domain superfamily/Winged helix DNA-binding domain"/>
    <property type="match status" value="1"/>
</dbReference>
<sequence>MSKQLAEVKDEIRARILSGDYPAGAWLKEAHVAADHDTSRTIVKLAFTALESEGLLEPLATRGYRVASFSPEEVFDAIALRAQIEGRAARLAAERGLGGSELRHIVEEGEIPADAVLDDALRTRVVAVNARFHGAIEQLAGSRAIGRALAALRATPLSGPSAIVFDPEDPARDLVRLRRAQEDHRRIAGLIAGGEGRRAEAMMAEHILSSADHKRRYFDALKERRLVTLTPGIALIAEPAGD</sequence>
<dbReference type="PROSITE" id="PS50949">
    <property type="entry name" value="HTH_GNTR"/>
    <property type="match status" value="1"/>
</dbReference>
<dbReference type="PANTHER" id="PTHR43537">
    <property type="entry name" value="TRANSCRIPTIONAL REGULATOR, GNTR FAMILY"/>
    <property type="match status" value="1"/>
</dbReference>
<dbReference type="PANTHER" id="PTHR43537:SF49">
    <property type="entry name" value="TRANSCRIPTIONAL REGULATORY PROTEIN"/>
    <property type="match status" value="1"/>
</dbReference>
<dbReference type="Pfam" id="PF07729">
    <property type="entry name" value="FCD"/>
    <property type="match status" value="1"/>
</dbReference>
<dbReference type="SUPFAM" id="SSF46785">
    <property type="entry name" value="Winged helix' DNA-binding domain"/>
    <property type="match status" value="1"/>
</dbReference>
<dbReference type="Proteomes" id="UP000192917">
    <property type="component" value="Unassembled WGS sequence"/>
</dbReference>
<gene>
    <name evidence="5" type="ORF">SAMN05428998_12810</name>
</gene>
<dbReference type="EMBL" id="FWZX01000028">
    <property type="protein sequence ID" value="SMF68714.1"/>
    <property type="molecule type" value="Genomic_DNA"/>
</dbReference>
<reference evidence="5 6" key="1">
    <citation type="submission" date="2017-04" db="EMBL/GenBank/DDBJ databases">
        <authorList>
            <person name="Afonso C.L."/>
            <person name="Miller P.J."/>
            <person name="Scott M.A."/>
            <person name="Spackman E."/>
            <person name="Goraichik I."/>
            <person name="Dimitrov K.M."/>
            <person name="Suarez D.L."/>
            <person name="Swayne D.E."/>
        </authorList>
    </citation>
    <scope>NUCLEOTIDE SEQUENCE [LARGE SCALE GENOMIC DNA]</scope>
    <source>
        <strain evidence="5 6">USBA 355</strain>
    </source>
</reference>
<organism evidence="5 6">
    <name type="scientific">Tistlia consotensis USBA 355</name>
    <dbReference type="NCBI Taxonomy" id="560819"/>
    <lineage>
        <taxon>Bacteria</taxon>
        <taxon>Pseudomonadati</taxon>
        <taxon>Pseudomonadota</taxon>
        <taxon>Alphaproteobacteria</taxon>
        <taxon>Rhodospirillales</taxon>
        <taxon>Rhodovibrionaceae</taxon>
        <taxon>Tistlia</taxon>
    </lineage>
</organism>
<keyword evidence="3" id="KW-0804">Transcription</keyword>
<dbReference type="STRING" id="560819.SAMN05428998_12810"/>
<dbReference type="InterPro" id="IPR036390">
    <property type="entry name" value="WH_DNA-bd_sf"/>
</dbReference>
<dbReference type="InterPro" id="IPR000524">
    <property type="entry name" value="Tscrpt_reg_HTH_GntR"/>
</dbReference>
<protein>
    <submittedName>
        <fullName evidence="5">Transcriptional regulator, GntR family</fullName>
    </submittedName>
</protein>
<keyword evidence="1" id="KW-0805">Transcription regulation</keyword>
<name>A0A1Y6CIU0_9PROT</name>
<feature type="domain" description="HTH gntR-type" evidence="4">
    <location>
        <begin position="2"/>
        <end position="69"/>
    </location>
</feature>
<keyword evidence="6" id="KW-1185">Reference proteome</keyword>
<proteinExistence type="predicted"/>
<dbReference type="SMART" id="SM00895">
    <property type="entry name" value="FCD"/>
    <property type="match status" value="1"/>
</dbReference>